<dbReference type="InterPro" id="IPR010730">
    <property type="entry name" value="HET"/>
</dbReference>
<evidence type="ECO:0000313" key="2">
    <source>
        <dbReference type="EMBL" id="KAK3943598.1"/>
    </source>
</evidence>
<dbReference type="AlphaFoldDB" id="A0AAN6NG93"/>
<evidence type="ECO:0000313" key="3">
    <source>
        <dbReference type="Proteomes" id="UP001303473"/>
    </source>
</evidence>
<proteinExistence type="predicted"/>
<protein>
    <recommendedName>
        <fullName evidence="1">Heterokaryon incompatibility domain-containing protein</fullName>
    </recommendedName>
</protein>
<feature type="domain" description="Heterokaryon incompatibility" evidence="1">
    <location>
        <begin position="2"/>
        <end position="55"/>
    </location>
</feature>
<name>A0AAN6NG93_9PEZI</name>
<sequence length="188" mass="21561">MARQHGYEYIWIDTCCIDKSSSAELSEAINSMFKWYETSGLCLVFLADFTESSGLDPDSLSKSRWFTRGWTLQELLAPPEVKFYDFNWTFVGDRSIRSILSDFSIGTRMNWDSDRRTTREEDTSYSLLGIFDVNMPLMYGEGGSKAFRRLRNEIIRTSTNDQSIVGWGAEADQNRHSSVLAHHPMHSG</sequence>
<dbReference type="PANTHER" id="PTHR10622:SF12">
    <property type="entry name" value="HET DOMAIN-CONTAINING PROTEIN"/>
    <property type="match status" value="1"/>
</dbReference>
<gene>
    <name evidence="2" type="ORF">QBC46DRAFT_420065</name>
</gene>
<evidence type="ECO:0000259" key="1">
    <source>
        <dbReference type="Pfam" id="PF06985"/>
    </source>
</evidence>
<accession>A0AAN6NG93</accession>
<keyword evidence="3" id="KW-1185">Reference proteome</keyword>
<dbReference type="EMBL" id="MU853765">
    <property type="protein sequence ID" value="KAK3943598.1"/>
    <property type="molecule type" value="Genomic_DNA"/>
</dbReference>
<reference evidence="3" key="1">
    <citation type="journal article" date="2023" name="Mol. Phylogenet. Evol.">
        <title>Genome-scale phylogeny and comparative genomics of the fungal order Sordariales.</title>
        <authorList>
            <person name="Hensen N."/>
            <person name="Bonometti L."/>
            <person name="Westerberg I."/>
            <person name="Brannstrom I.O."/>
            <person name="Guillou S."/>
            <person name="Cros-Aarteil S."/>
            <person name="Calhoun S."/>
            <person name="Haridas S."/>
            <person name="Kuo A."/>
            <person name="Mondo S."/>
            <person name="Pangilinan J."/>
            <person name="Riley R."/>
            <person name="LaButti K."/>
            <person name="Andreopoulos B."/>
            <person name="Lipzen A."/>
            <person name="Chen C."/>
            <person name="Yan M."/>
            <person name="Daum C."/>
            <person name="Ng V."/>
            <person name="Clum A."/>
            <person name="Steindorff A."/>
            <person name="Ohm R.A."/>
            <person name="Martin F."/>
            <person name="Silar P."/>
            <person name="Natvig D.O."/>
            <person name="Lalanne C."/>
            <person name="Gautier V."/>
            <person name="Ament-Velasquez S.L."/>
            <person name="Kruys A."/>
            <person name="Hutchinson M.I."/>
            <person name="Powell A.J."/>
            <person name="Barry K."/>
            <person name="Miller A.N."/>
            <person name="Grigoriev I.V."/>
            <person name="Debuchy R."/>
            <person name="Gladieux P."/>
            <person name="Hiltunen Thoren M."/>
            <person name="Johannesson H."/>
        </authorList>
    </citation>
    <scope>NUCLEOTIDE SEQUENCE [LARGE SCALE GENOMIC DNA]</scope>
    <source>
        <strain evidence="3">CBS 340.73</strain>
    </source>
</reference>
<dbReference type="Pfam" id="PF06985">
    <property type="entry name" value="HET"/>
    <property type="match status" value="1"/>
</dbReference>
<dbReference type="Proteomes" id="UP001303473">
    <property type="component" value="Unassembled WGS sequence"/>
</dbReference>
<comment type="caution">
    <text evidence="2">The sequence shown here is derived from an EMBL/GenBank/DDBJ whole genome shotgun (WGS) entry which is preliminary data.</text>
</comment>
<dbReference type="PANTHER" id="PTHR10622">
    <property type="entry name" value="HET DOMAIN-CONTAINING PROTEIN"/>
    <property type="match status" value="1"/>
</dbReference>
<organism evidence="2 3">
    <name type="scientific">Diplogelasinospora grovesii</name>
    <dbReference type="NCBI Taxonomy" id="303347"/>
    <lineage>
        <taxon>Eukaryota</taxon>
        <taxon>Fungi</taxon>
        <taxon>Dikarya</taxon>
        <taxon>Ascomycota</taxon>
        <taxon>Pezizomycotina</taxon>
        <taxon>Sordariomycetes</taxon>
        <taxon>Sordariomycetidae</taxon>
        <taxon>Sordariales</taxon>
        <taxon>Diplogelasinosporaceae</taxon>
        <taxon>Diplogelasinospora</taxon>
    </lineage>
</organism>